<dbReference type="GO" id="GO:0008535">
    <property type="term" value="P:respiratory chain complex IV assembly"/>
    <property type="evidence" value="ECO:0007669"/>
    <property type="project" value="InterPro"/>
</dbReference>
<feature type="domain" description="PRORP" evidence="4">
    <location>
        <begin position="400"/>
        <end position="620"/>
    </location>
</feature>
<keyword evidence="5" id="KW-1185">Reference proteome</keyword>
<dbReference type="PANTHER" id="PTHR46690:SF1">
    <property type="entry name" value="CYTOCHROME C OXIDASE ASSEMBLY FACTOR 6 HOMOLOG"/>
    <property type="match status" value="1"/>
</dbReference>
<dbReference type="Gene3D" id="3.40.50.11980">
    <property type="match status" value="1"/>
</dbReference>
<evidence type="ECO:0000313" key="6">
    <source>
        <dbReference type="WBParaSite" id="SSTP_0000555200.1"/>
    </source>
</evidence>
<accession>A0A0K0E7S7</accession>
<dbReference type="Pfam" id="PF16953">
    <property type="entry name" value="PRORP"/>
    <property type="match status" value="1"/>
</dbReference>
<organism evidence="6">
    <name type="scientific">Strongyloides stercoralis</name>
    <name type="common">Threadworm</name>
    <dbReference type="NCBI Taxonomy" id="6248"/>
    <lineage>
        <taxon>Eukaryota</taxon>
        <taxon>Metazoa</taxon>
        <taxon>Ecdysozoa</taxon>
        <taxon>Nematoda</taxon>
        <taxon>Chromadorea</taxon>
        <taxon>Rhabditida</taxon>
        <taxon>Tylenchina</taxon>
        <taxon>Panagrolaimomorpha</taxon>
        <taxon>Strongyloidoidea</taxon>
        <taxon>Strongyloididae</taxon>
        <taxon>Strongyloides</taxon>
    </lineage>
</organism>
<dbReference type="AlphaFoldDB" id="A0A0K0E7S7"/>
<dbReference type="InterPro" id="IPR042289">
    <property type="entry name" value="COA6"/>
</dbReference>
<dbReference type="WBParaSite" id="SSTP_0000555200.1">
    <property type="protein sequence ID" value="SSTP_0000555200.1"/>
    <property type="gene ID" value="SSTP_0000555200"/>
</dbReference>
<dbReference type="PROSITE" id="PS51808">
    <property type="entry name" value="CHCH"/>
    <property type="match status" value="1"/>
</dbReference>
<evidence type="ECO:0000256" key="2">
    <source>
        <dbReference type="ARBA" id="ARBA00023128"/>
    </source>
</evidence>
<dbReference type="InterPro" id="IPR031595">
    <property type="entry name" value="PRORP_C"/>
</dbReference>
<name>A0A0K0E7S7_STRER</name>
<protein>
    <submittedName>
        <fullName evidence="6 7">PRORP domain-containing protein</fullName>
    </submittedName>
</protein>
<dbReference type="Proteomes" id="UP000035681">
    <property type="component" value="Unplaced"/>
</dbReference>
<sequence length="642" mass="76046">MSSEVGLKSSRKKCYEARDIFLECFGKNQENIKKCRLEYKKFEQDCPASWVDHFIRKYKFEKSLNIGLKSTTLLNKNKILNTNNSKLIFDRYYNTLKRKKTEEQVFRNAFNRSSKKININNNFNVYNKNKDKVPYNKEGNKQSEKFANYKCEIFSYDPWDYYKDLVTRNKISINDSDGTFDASEFVKGFSKQAYNTLIHAIDFFMDIEQPKNIRNILKKISPSSTIEWNGHIVYTYLRGLSYLKYDFNEPIDDFRDFLETLENKISLAPIEETKDDLTNIKNCIYHGQISLNNNGNYTSSRDYFNIFIKEALFQGLLCSMEKMIKEKFDNNIWDHPKIFRHILFNSNKQDALGFVLKSACHLNRYLKKNEVKILHYIAGQLKNECICSVEKVNNAGITDCGEKLMTNYNIDENQIKHLLDISIKHISDQEVGYRNGYTIENLKSHFSMIKGLKNNKLKEDSSKNYIAVVDGLNIFHNNVSPEFLYKWFASIKNNFSNCVIVTRPFKKRNNYFNILKNKGFFFMFVPQYCNDDFFIINTTLAFGEKAFLISNDLYRDYEDSVISDAEDKKLFRKWMDIRNVKWSHYQNPIKIPPNYLKVVQGNFENFQTPFKIHFPIYYERGSNLNFPVEKWYCLRNKNDCNK</sequence>
<reference evidence="6" key="1">
    <citation type="submission" date="2015-08" db="UniProtKB">
        <authorList>
            <consortium name="WormBaseParasite"/>
        </authorList>
    </citation>
    <scope>IDENTIFICATION</scope>
</reference>
<keyword evidence="3" id="KW-1015">Disulfide bond</keyword>
<dbReference type="STRING" id="6248.A0A0K0E7S7"/>
<dbReference type="GO" id="GO:0005739">
    <property type="term" value="C:mitochondrion"/>
    <property type="evidence" value="ECO:0007669"/>
    <property type="project" value="UniProtKB-SubCell"/>
</dbReference>
<dbReference type="PANTHER" id="PTHR46690">
    <property type="entry name" value="CYTOCHROME C OXIDASE ASSEMBLY FACTOR 6 HOMOLOG"/>
    <property type="match status" value="1"/>
</dbReference>
<keyword evidence="2" id="KW-0496">Mitochondrion</keyword>
<proteinExistence type="predicted"/>
<comment type="subcellular location">
    <subcellularLocation>
        <location evidence="1">Mitochondrion</location>
    </subcellularLocation>
</comment>
<dbReference type="Gene3D" id="1.10.10.140">
    <property type="entry name" value="Cytochrome c oxidase, subunit VIb"/>
    <property type="match status" value="1"/>
</dbReference>
<evidence type="ECO:0000256" key="3">
    <source>
        <dbReference type="ARBA" id="ARBA00023157"/>
    </source>
</evidence>
<evidence type="ECO:0000259" key="4">
    <source>
        <dbReference type="Pfam" id="PF16953"/>
    </source>
</evidence>
<dbReference type="SUPFAM" id="SSF47694">
    <property type="entry name" value="Cytochrome c oxidase subunit h"/>
    <property type="match status" value="1"/>
</dbReference>
<dbReference type="InterPro" id="IPR048280">
    <property type="entry name" value="COX6B-like"/>
</dbReference>
<dbReference type="WBParaSite" id="TCONS_00003126.p1">
    <property type="protein sequence ID" value="TCONS_00003126.p1"/>
    <property type="gene ID" value="XLOC_002880"/>
</dbReference>
<dbReference type="InterPro" id="IPR036549">
    <property type="entry name" value="CX6/COA6-like_sf"/>
</dbReference>
<evidence type="ECO:0000313" key="7">
    <source>
        <dbReference type="WBParaSite" id="TCONS_00003126.p1"/>
    </source>
</evidence>
<evidence type="ECO:0000313" key="5">
    <source>
        <dbReference type="Proteomes" id="UP000035681"/>
    </source>
</evidence>
<dbReference type="GO" id="GO:0042775">
    <property type="term" value="P:mitochondrial ATP synthesis coupled electron transport"/>
    <property type="evidence" value="ECO:0007669"/>
    <property type="project" value="TreeGrafter"/>
</dbReference>
<dbReference type="Pfam" id="PF02297">
    <property type="entry name" value="COX6B"/>
    <property type="match status" value="1"/>
</dbReference>
<evidence type="ECO:0000256" key="1">
    <source>
        <dbReference type="ARBA" id="ARBA00004173"/>
    </source>
</evidence>